<dbReference type="InterPro" id="IPR006747">
    <property type="entry name" value="DUF599"/>
</dbReference>
<reference evidence="2 3" key="1">
    <citation type="submission" date="2018-05" db="EMBL/GenBank/DDBJ databases">
        <title>Oceanovita maritima gen. nov., sp. nov., a marine bacterium in the family Rhodobacteraceae isolated from surface seawater of Lundu port Xiamen, China.</title>
        <authorList>
            <person name="Hetharua B.H."/>
            <person name="Min D."/>
            <person name="Liao H."/>
            <person name="Tian Y."/>
        </authorList>
    </citation>
    <scope>NUCLEOTIDE SEQUENCE [LARGE SCALE GENOMIC DNA]</scope>
    <source>
        <strain evidence="2 3">FSX-11</strain>
    </source>
</reference>
<keyword evidence="1" id="KW-1133">Transmembrane helix</keyword>
<dbReference type="PANTHER" id="PTHR31881:SF6">
    <property type="entry name" value="OS09G0494600 PROTEIN"/>
    <property type="match status" value="1"/>
</dbReference>
<dbReference type="OrthoDB" id="9806874at2"/>
<name>A0A2V4NR86_9RHOB</name>
<protein>
    <submittedName>
        <fullName evidence="2">DUF599 domain-containing protein</fullName>
    </submittedName>
</protein>
<feature type="transmembrane region" description="Helical" evidence="1">
    <location>
        <begin position="78"/>
        <end position="95"/>
    </location>
</feature>
<feature type="transmembrane region" description="Helical" evidence="1">
    <location>
        <begin position="12"/>
        <end position="30"/>
    </location>
</feature>
<evidence type="ECO:0000313" key="3">
    <source>
        <dbReference type="Proteomes" id="UP000248012"/>
    </source>
</evidence>
<keyword evidence="1" id="KW-0472">Membrane</keyword>
<dbReference type="RefSeq" id="WP_110796406.1">
    <property type="nucleotide sequence ID" value="NZ_KZ826486.1"/>
</dbReference>
<feature type="transmembrane region" description="Helical" evidence="1">
    <location>
        <begin position="187"/>
        <end position="215"/>
    </location>
</feature>
<dbReference type="AlphaFoldDB" id="A0A2V4NR86"/>
<keyword evidence="1" id="KW-0812">Transmembrane</keyword>
<gene>
    <name evidence="2" type="ORF">DI396_11725</name>
</gene>
<organism evidence="2 3">
    <name type="scientific">Litorivita pollutaquae</name>
    <dbReference type="NCBI Taxonomy" id="2200892"/>
    <lineage>
        <taxon>Bacteria</taxon>
        <taxon>Pseudomonadati</taxon>
        <taxon>Pseudomonadota</taxon>
        <taxon>Alphaproteobacteria</taxon>
        <taxon>Rhodobacterales</taxon>
        <taxon>Paracoccaceae</taxon>
        <taxon>Litorivita</taxon>
    </lineage>
</organism>
<comment type="caution">
    <text evidence="2">The sequence shown here is derived from an EMBL/GenBank/DDBJ whole genome shotgun (WGS) entry which is preliminary data.</text>
</comment>
<dbReference type="PANTHER" id="PTHR31881">
    <property type="match status" value="1"/>
</dbReference>
<sequence>MNWTDRLSLFAPIDYFAVCVLFLVWMLIGWRIEHPSRTRPSVSVLMAQYRREWMRQLVTRQPRIFDAQTLATLREGTSFFASAVMIAIGGGLAIIGNSERLVGVANDLTLESDPAIVWEIKLMVTLVFLANAFFKFVWSHRLFGYCLVLMAAVPNDTADANALPRAAKAAEINITAARGFNRGLRSIYFALGTTAWLLGAYALLAATIFTVLVLWRREFASHSRAAVMGDSDGMGHAAHSKNHTTS</sequence>
<feature type="transmembrane region" description="Helical" evidence="1">
    <location>
        <begin position="115"/>
        <end position="134"/>
    </location>
</feature>
<dbReference type="Proteomes" id="UP000248012">
    <property type="component" value="Unassembled WGS sequence"/>
</dbReference>
<evidence type="ECO:0000256" key="1">
    <source>
        <dbReference type="SAM" id="Phobius"/>
    </source>
</evidence>
<evidence type="ECO:0000313" key="2">
    <source>
        <dbReference type="EMBL" id="PYC47216.1"/>
    </source>
</evidence>
<keyword evidence="3" id="KW-1185">Reference proteome</keyword>
<dbReference type="Pfam" id="PF04654">
    <property type="entry name" value="DUF599"/>
    <property type="match status" value="1"/>
</dbReference>
<proteinExistence type="predicted"/>
<dbReference type="EMBL" id="QFVT01000007">
    <property type="protein sequence ID" value="PYC47216.1"/>
    <property type="molecule type" value="Genomic_DNA"/>
</dbReference>
<accession>A0A2V4NR86</accession>